<feature type="non-terminal residue" evidence="1">
    <location>
        <position position="62"/>
    </location>
</feature>
<comment type="caution">
    <text evidence="1">The sequence shown here is derived from an EMBL/GenBank/DDBJ whole genome shotgun (WGS) entry which is preliminary data.</text>
</comment>
<sequence length="62" mass="6824">MAFSFAKSISSRRFFSVIVVTHLISGVMALDIGFFSGNASKIRFLFKGSITEPSIPIVDLIR</sequence>
<name>A0AAD9PVX5_ACRCE</name>
<dbReference type="Proteomes" id="UP001249851">
    <property type="component" value="Unassembled WGS sequence"/>
</dbReference>
<accession>A0AAD9PVX5</accession>
<evidence type="ECO:0000313" key="1">
    <source>
        <dbReference type="EMBL" id="KAK2549640.1"/>
    </source>
</evidence>
<dbReference type="EMBL" id="JARQWQ010000123">
    <property type="protein sequence ID" value="KAK2549640.1"/>
    <property type="molecule type" value="Genomic_DNA"/>
</dbReference>
<protein>
    <submittedName>
        <fullName evidence="1">Uncharacterized protein</fullName>
    </submittedName>
</protein>
<reference evidence="1" key="1">
    <citation type="journal article" date="2023" name="G3 (Bethesda)">
        <title>Whole genome assembly and annotation of the endangered Caribbean coral Acropora cervicornis.</title>
        <authorList>
            <person name="Selwyn J.D."/>
            <person name="Vollmer S.V."/>
        </authorList>
    </citation>
    <scope>NUCLEOTIDE SEQUENCE</scope>
    <source>
        <strain evidence="1">K2</strain>
    </source>
</reference>
<dbReference type="AlphaFoldDB" id="A0AAD9PVX5"/>
<evidence type="ECO:0000313" key="2">
    <source>
        <dbReference type="Proteomes" id="UP001249851"/>
    </source>
</evidence>
<keyword evidence="2" id="KW-1185">Reference proteome</keyword>
<gene>
    <name evidence="1" type="ORF">P5673_029893</name>
</gene>
<organism evidence="1 2">
    <name type="scientific">Acropora cervicornis</name>
    <name type="common">Staghorn coral</name>
    <dbReference type="NCBI Taxonomy" id="6130"/>
    <lineage>
        <taxon>Eukaryota</taxon>
        <taxon>Metazoa</taxon>
        <taxon>Cnidaria</taxon>
        <taxon>Anthozoa</taxon>
        <taxon>Hexacorallia</taxon>
        <taxon>Scleractinia</taxon>
        <taxon>Astrocoeniina</taxon>
        <taxon>Acroporidae</taxon>
        <taxon>Acropora</taxon>
    </lineage>
</organism>
<proteinExistence type="predicted"/>
<reference evidence="1" key="2">
    <citation type="journal article" date="2023" name="Science">
        <title>Genomic signatures of disease resistance in endangered staghorn corals.</title>
        <authorList>
            <person name="Vollmer S.V."/>
            <person name="Selwyn J.D."/>
            <person name="Despard B.A."/>
            <person name="Roesel C.L."/>
        </authorList>
    </citation>
    <scope>NUCLEOTIDE SEQUENCE</scope>
    <source>
        <strain evidence="1">K2</strain>
    </source>
</reference>